<sequence length="586" mass="63141">MHHLLHTLLRCLLALTLVAMVGQARADAPAPLLLDSADGEVDAWPAVRLLSDPGGALQLEAVRQQLDRFTPPAGPHANLGPRRDVVWLHLPLQATGGDGRWVLDIAYPVLNQADVYLLRGGEVVQQARLGALLPFAQRPLPSRTHTLGLALAPGERHDLLLRVRTESAMVLPISLRQPQVQQALEGRQLVVQGLMMGVALALLAYSLAHWLSLRDPLFLMYALMVLGTSTFLVDFTGLGQQLLWSERTGLLAKISPMSVLLALAAGSRFVALSLQTQQHSPRVHRGLILVGNLAALGLALSLVGVLDYRGSQLVAVVLGPMAPMLAIPAAWQLARQGHRAARYMLVGWCTYTLGAVNMACVLRGWLPANGWTLHFFQWTSLVEMLVWLRVLGLHIEAVRRHAERTELERAALVSLAHTDALTGLPNRRGLQQALQAALPSCTGGRALAVFLLDLDGFKPVNDRLGHDAGDDLLVQVGQRLRAQVRGGDVVARLGGDEFVIMAPGIPGEAEALVLGRKLLDAFNQPFEVSGQVCRVGLTIGFALAPHDGIHADDLLKRADAAMYAGKQAGRHTVRRGGASPGLTFSS</sequence>
<dbReference type="PROSITE" id="PS50887">
    <property type="entry name" value="GGDEF"/>
    <property type="match status" value="1"/>
</dbReference>
<comment type="caution">
    <text evidence="4">The sequence shown here is derived from an EMBL/GenBank/DDBJ whole genome shotgun (WGS) entry which is preliminary data.</text>
</comment>
<keyword evidence="1" id="KW-1133">Transmembrane helix</keyword>
<keyword evidence="1" id="KW-0472">Membrane</keyword>
<feature type="transmembrane region" description="Helical" evidence="1">
    <location>
        <begin position="218"/>
        <end position="238"/>
    </location>
</feature>
<evidence type="ECO:0000259" key="3">
    <source>
        <dbReference type="PROSITE" id="PS50887"/>
    </source>
</evidence>
<dbReference type="SMART" id="SM00267">
    <property type="entry name" value="GGDEF"/>
    <property type="match status" value="1"/>
</dbReference>
<dbReference type="PANTHER" id="PTHR46663:SF4">
    <property type="entry name" value="DIGUANYLATE CYCLASE DGCT-RELATED"/>
    <property type="match status" value="1"/>
</dbReference>
<feature type="transmembrane region" description="Helical" evidence="1">
    <location>
        <begin position="189"/>
        <end position="211"/>
    </location>
</feature>
<dbReference type="Proteomes" id="UP000301751">
    <property type="component" value="Unassembled WGS sequence"/>
</dbReference>
<dbReference type="InterPro" id="IPR011622">
    <property type="entry name" value="7TMR_DISM_rcpt_extracell_dom2"/>
</dbReference>
<evidence type="ECO:0000256" key="1">
    <source>
        <dbReference type="SAM" id="Phobius"/>
    </source>
</evidence>
<dbReference type="NCBIfam" id="TIGR00254">
    <property type="entry name" value="GGDEF"/>
    <property type="match status" value="1"/>
</dbReference>
<dbReference type="InterPro" id="IPR052163">
    <property type="entry name" value="DGC-Regulatory_Protein"/>
</dbReference>
<dbReference type="Pfam" id="PF07695">
    <property type="entry name" value="7TMR-DISM_7TM"/>
    <property type="match status" value="1"/>
</dbReference>
<evidence type="ECO:0000313" key="5">
    <source>
        <dbReference type="Proteomes" id="UP000301751"/>
    </source>
</evidence>
<dbReference type="CDD" id="cd01949">
    <property type="entry name" value="GGDEF"/>
    <property type="match status" value="1"/>
</dbReference>
<feature type="chain" id="PRO_5019813528" description="GGDEF domain-containing protein" evidence="2">
    <location>
        <begin position="27"/>
        <end position="586"/>
    </location>
</feature>
<evidence type="ECO:0000313" key="4">
    <source>
        <dbReference type="EMBL" id="GCL65732.1"/>
    </source>
</evidence>
<dbReference type="AlphaFoldDB" id="A0A480AZL0"/>
<dbReference type="PANTHER" id="PTHR46663">
    <property type="entry name" value="DIGUANYLATE CYCLASE DGCT-RELATED"/>
    <property type="match status" value="1"/>
</dbReference>
<accession>A0A480AZL0</accession>
<dbReference type="Pfam" id="PF00990">
    <property type="entry name" value="GGDEF"/>
    <property type="match status" value="1"/>
</dbReference>
<dbReference type="Gene3D" id="3.30.70.270">
    <property type="match status" value="1"/>
</dbReference>
<feature type="transmembrane region" description="Helical" evidence="1">
    <location>
        <begin position="250"/>
        <end position="274"/>
    </location>
</feature>
<feature type="signal peptide" evidence="2">
    <location>
        <begin position="1"/>
        <end position="26"/>
    </location>
</feature>
<name>A0A480AZL0_9BURK</name>
<keyword evidence="5" id="KW-1185">Reference proteome</keyword>
<keyword evidence="2" id="KW-0732">Signal</keyword>
<dbReference type="SUPFAM" id="SSF55073">
    <property type="entry name" value="Nucleotide cyclase"/>
    <property type="match status" value="1"/>
</dbReference>
<gene>
    <name evidence="4" type="ORF">AQPW35_48130</name>
</gene>
<dbReference type="InterPro" id="IPR011623">
    <property type="entry name" value="7TMR_DISM_rcpt_extracell_dom1"/>
</dbReference>
<dbReference type="EMBL" id="BJCL01000019">
    <property type="protein sequence ID" value="GCL65732.1"/>
    <property type="molecule type" value="Genomic_DNA"/>
</dbReference>
<dbReference type="InterPro" id="IPR029787">
    <property type="entry name" value="Nucleotide_cyclase"/>
</dbReference>
<dbReference type="Pfam" id="PF07696">
    <property type="entry name" value="7TMR-DISMED2"/>
    <property type="match status" value="1"/>
</dbReference>
<protein>
    <recommendedName>
        <fullName evidence="3">GGDEF domain-containing protein</fullName>
    </recommendedName>
</protein>
<dbReference type="Gene3D" id="2.60.40.2380">
    <property type="match status" value="1"/>
</dbReference>
<evidence type="ECO:0000256" key="2">
    <source>
        <dbReference type="SAM" id="SignalP"/>
    </source>
</evidence>
<feature type="transmembrane region" description="Helical" evidence="1">
    <location>
        <begin position="286"/>
        <end position="306"/>
    </location>
</feature>
<dbReference type="OrthoDB" id="5289013at2"/>
<reference evidence="5" key="1">
    <citation type="submission" date="2019-03" db="EMBL/GenBank/DDBJ databases">
        <title>Aquabacterium pictum sp.nov., the first bacteriochlorophyll a-containing freshwater bacterium in the genus Aquabacterium of the class Betaproteobacteria.</title>
        <authorList>
            <person name="Hirose S."/>
            <person name="Tank M."/>
            <person name="Hara E."/>
            <person name="Tamaki H."/>
            <person name="Takaichi S."/>
            <person name="Haruta S."/>
            <person name="Hanada S."/>
        </authorList>
    </citation>
    <scope>NUCLEOTIDE SEQUENCE [LARGE SCALE GENOMIC DNA]</scope>
    <source>
        <strain evidence="5">W35</strain>
    </source>
</reference>
<dbReference type="InterPro" id="IPR043128">
    <property type="entry name" value="Rev_trsase/Diguanyl_cyclase"/>
</dbReference>
<dbReference type="RefSeq" id="WP_137735437.1">
    <property type="nucleotide sequence ID" value="NZ_BJCL01000019.1"/>
</dbReference>
<feature type="transmembrane region" description="Helical" evidence="1">
    <location>
        <begin position="312"/>
        <end position="331"/>
    </location>
</feature>
<dbReference type="InterPro" id="IPR000160">
    <property type="entry name" value="GGDEF_dom"/>
</dbReference>
<keyword evidence="1" id="KW-0812">Transmembrane</keyword>
<feature type="domain" description="GGDEF" evidence="3">
    <location>
        <begin position="445"/>
        <end position="578"/>
    </location>
</feature>
<feature type="transmembrane region" description="Helical" evidence="1">
    <location>
        <begin position="343"/>
        <end position="365"/>
    </location>
</feature>
<proteinExistence type="predicted"/>
<organism evidence="4 5">
    <name type="scientific">Pseudaquabacterium pictum</name>
    <dbReference type="NCBI Taxonomy" id="2315236"/>
    <lineage>
        <taxon>Bacteria</taxon>
        <taxon>Pseudomonadati</taxon>
        <taxon>Pseudomonadota</taxon>
        <taxon>Betaproteobacteria</taxon>
        <taxon>Burkholderiales</taxon>
        <taxon>Sphaerotilaceae</taxon>
        <taxon>Pseudaquabacterium</taxon>
    </lineage>
</organism>